<dbReference type="InterPro" id="IPR025164">
    <property type="entry name" value="Toastrack_DUF4097"/>
</dbReference>
<feature type="chain" id="PRO_5027046153" description="DUF4097 domain-containing protein" evidence="1">
    <location>
        <begin position="27"/>
        <end position="311"/>
    </location>
</feature>
<dbReference type="AlphaFoldDB" id="A0A6N3E526"/>
<dbReference type="Pfam" id="PF13349">
    <property type="entry name" value="DUF4097"/>
    <property type="match status" value="1"/>
</dbReference>
<dbReference type="RefSeq" id="WP_054345375.1">
    <property type="nucleotide sequence ID" value="NZ_CACRUA010000024.1"/>
</dbReference>
<dbReference type="EMBL" id="CACRUA010000024">
    <property type="protein sequence ID" value="VYU34789.1"/>
    <property type="molecule type" value="Genomic_DNA"/>
</dbReference>
<proteinExistence type="predicted"/>
<gene>
    <name evidence="3" type="ORF">CSLFYP84_01934</name>
</gene>
<evidence type="ECO:0000259" key="2">
    <source>
        <dbReference type="Pfam" id="PF13349"/>
    </source>
</evidence>
<sequence length="311" mass="33980">MRKWMKGIVIAGVTLLFIGTAITALAAAVGNVQEKSYNSLAGYHFNFGVMKSIGNALRPGRVQIRDYDSDLEPEEDWDYSDDFNISEKNEMMLVGSYTNIAKIEIEAERAAVKIVENPELTNEIRVYMKEDRYARIKTENDGPNELSVDYSFSYRGSSWSGRITGYAEGIVEIPSGYRFREAELKAKAGYMEAGAISADDLEAKVQAGEVRIGSFRASNAELTVEAGSITASGDFETYLETESKAGAVRVFLPGSDRDYNFYLENAVGNVVIGESVYSGLSNDKKINAQSGKTVKIDCAAGSAEIQFTGGN</sequence>
<accession>A0A6N3E526</accession>
<feature type="signal peptide" evidence="1">
    <location>
        <begin position="1"/>
        <end position="26"/>
    </location>
</feature>
<evidence type="ECO:0000313" key="3">
    <source>
        <dbReference type="EMBL" id="VYU34789.1"/>
    </source>
</evidence>
<reference evidence="3" key="1">
    <citation type="submission" date="2019-11" db="EMBL/GenBank/DDBJ databases">
        <authorList>
            <person name="Feng L."/>
        </authorList>
    </citation>
    <scope>NUCLEOTIDE SEQUENCE</scope>
    <source>
        <strain evidence="3">CsymbiosumLFYP84</strain>
    </source>
</reference>
<protein>
    <recommendedName>
        <fullName evidence="2">DUF4097 domain-containing protein</fullName>
    </recommendedName>
</protein>
<organism evidence="3">
    <name type="scientific">Clostridium symbiosum</name>
    <name type="common">Bacteroides symbiosus</name>
    <dbReference type="NCBI Taxonomy" id="1512"/>
    <lineage>
        <taxon>Bacteria</taxon>
        <taxon>Bacillati</taxon>
        <taxon>Bacillota</taxon>
        <taxon>Clostridia</taxon>
        <taxon>Lachnospirales</taxon>
        <taxon>Lachnospiraceae</taxon>
        <taxon>Otoolea</taxon>
    </lineage>
</organism>
<feature type="domain" description="DUF4097" evidence="2">
    <location>
        <begin position="180"/>
        <end position="301"/>
    </location>
</feature>
<name>A0A6N3E526_CLOSY</name>
<evidence type="ECO:0000256" key="1">
    <source>
        <dbReference type="SAM" id="SignalP"/>
    </source>
</evidence>
<keyword evidence="1" id="KW-0732">Signal</keyword>